<dbReference type="PANTHER" id="PTHR43591:SF110">
    <property type="entry name" value="RHODANESE DOMAIN-CONTAINING PROTEIN"/>
    <property type="match status" value="1"/>
</dbReference>
<dbReference type="SUPFAM" id="SSF53335">
    <property type="entry name" value="S-adenosyl-L-methionine-dependent methyltransferases"/>
    <property type="match status" value="1"/>
</dbReference>
<dbReference type="STRING" id="237018.SAMN04489723_101379"/>
<reference evidence="2 3" key="1">
    <citation type="submission" date="2016-10" db="EMBL/GenBank/DDBJ databases">
        <authorList>
            <person name="de Groot N.N."/>
        </authorList>
    </citation>
    <scope>NUCLEOTIDE SEQUENCE [LARGE SCALE GENOMIC DNA]</scope>
    <source>
        <strain evidence="2 3">DSM 23399</strain>
    </source>
</reference>
<evidence type="ECO:0000313" key="2">
    <source>
        <dbReference type="EMBL" id="SFA79894.1"/>
    </source>
</evidence>
<dbReference type="Proteomes" id="UP000198790">
    <property type="component" value="Unassembled WGS sequence"/>
</dbReference>
<evidence type="ECO:0000313" key="3">
    <source>
        <dbReference type="Proteomes" id="UP000198790"/>
    </source>
</evidence>
<dbReference type="InterPro" id="IPR013216">
    <property type="entry name" value="Methyltransf_11"/>
</dbReference>
<feature type="domain" description="Methyltransferase type 11" evidence="1">
    <location>
        <begin position="33"/>
        <end position="134"/>
    </location>
</feature>
<dbReference type="RefSeq" id="WP_092894472.1">
    <property type="nucleotide sequence ID" value="NZ_CAXBKE010000002.1"/>
</dbReference>
<dbReference type="CDD" id="cd02440">
    <property type="entry name" value="AdoMet_MTases"/>
    <property type="match status" value="1"/>
</dbReference>
<protein>
    <submittedName>
        <fullName evidence="2">Methyltransferase domain-containing protein</fullName>
    </submittedName>
</protein>
<proteinExistence type="predicted"/>
<accession>A0A1I0VU74</accession>
<dbReference type="PANTHER" id="PTHR43591">
    <property type="entry name" value="METHYLTRANSFERASE"/>
    <property type="match status" value="1"/>
</dbReference>
<keyword evidence="2" id="KW-0808">Transferase</keyword>
<dbReference type="InterPro" id="IPR029063">
    <property type="entry name" value="SAM-dependent_MTases_sf"/>
</dbReference>
<sequence length="206" mass="23358">MKIAELNRLLGNIDIYLLDQILKGRFSTGMKILDAGCGEGRNAVYFINEGYQLFGVDQNETAIQYCRYMAKSLDKSYDAHRFQVAGLEEIPFHPQAFDAIICSAVLHFAKDETNFWQMINEMLRVLKPGGILWFRMTTAFGGIIEKSQELGGGKYLLPDGSGRFLLTETHVDKLQEMGLKFLEHPKSVLVHEQRAMGVFVMEKALE</sequence>
<dbReference type="AlphaFoldDB" id="A0A1I0VU74"/>
<keyword evidence="2" id="KW-0489">Methyltransferase</keyword>
<dbReference type="Pfam" id="PF08241">
    <property type="entry name" value="Methyltransf_11"/>
    <property type="match status" value="1"/>
</dbReference>
<dbReference type="EMBL" id="FOKK01000001">
    <property type="protein sequence ID" value="SFA79894.1"/>
    <property type="molecule type" value="Genomic_DNA"/>
</dbReference>
<gene>
    <name evidence="2" type="ORF">SAMN04489723_101379</name>
</gene>
<organism evidence="2 3">
    <name type="scientific">Algoriphagus aquimarinus</name>
    <dbReference type="NCBI Taxonomy" id="237018"/>
    <lineage>
        <taxon>Bacteria</taxon>
        <taxon>Pseudomonadati</taxon>
        <taxon>Bacteroidota</taxon>
        <taxon>Cytophagia</taxon>
        <taxon>Cytophagales</taxon>
        <taxon>Cyclobacteriaceae</taxon>
        <taxon>Algoriphagus</taxon>
    </lineage>
</organism>
<name>A0A1I0VU74_9BACT</name>
<dbReference type="GO" id="GO:0008757">
    <property type="term" value="F:S-adenosylmethionine-dependent methyltransferase activity"/>
    <property type="evidence" value="ECO:0007669"/>
    <property type="project" value="InterPro"/>
</dbReference>
<dbReference type="OrthoDB" id="9804312at2"/>
<dbReference type="Gene3D" id="3.40.50.150">
    <property type="entry name" value="Vaccinia Virus protein VP39"/>
    <property type="match status" value="1"/>
</dbReference>
<evidence type="ECO:0000259" key="1">
    <source>
        <dbReference type="Pfam" id="PF08241"/>
    </source>
</evidence>
<dbReference type="GO" id="GO:0032259">
    <property type="term" value="P:methylation"/>
    <property type="evidence" value="ECO:0007669"/>
    <property type="project" value="UniProtKB-KW"/>
</dbReference>
<keyword evidence="3" id="KW-1185">Reference proteome</keyword>